<dbReference type="AlphaFoldDB" id="A0A368UDB9"/>
<dbReference type="Proteomes" id="UP000253204">
    <property type="component" value="Unassembled WGS sequence"/>
</dbReference>
<gene>
    <name evidence="1" type="ORF">DU506_00845</name>
</gene>
<comment type="caution">
    <text evidence="1">The sequence shown here is derived from an EMBL/GenBank/DDBJ whole genome shotgun (WGS) entry which is preliminary data.</text>
</comment>
<evidence type="ECO:0000313" key="2">
    <source>
        <dbReference type="Proteomes" id="UP000253204"/>
    </source>
</evidence>
<reference evidence="1 2" key="1">
    <citation type="submission" date="2018-07" db="EMBL/GenBank/DDBJ databases">
        <title>Halomonas rutogse sp. nov., isolated from Lake TangqianCo on Tibetan Plateau.</title>
        <authorList>
            <person name="Lu H."/>
            <person name="Xing P."/>
            <person name="Wu Q."/>
        </authorList>
    </citation>
    <scope>NUCLEOTIDE SEQUENCE [LARGE SCALE GENOMIC DNA]</scope>
    <source>
        <strain evidence="1 2">TQ8S</strain>
    </source>
</reference>
<name>A0A368UDB9_9GAMM</name>
<organism evidence="1 2">
    <name type="scientific">Vreelandella rituensis</name>
    <dbReference type="NCBI Taxonomy" id="2282306"/>
    <lineage>
        <taxon>Bacteria</taxon>
        <taxon>Pseudomonadati</taxon>
        <taxon>Pseudomonadota</taxon>
        <taxon>Gammaproteobacteria</taxon>
        <taxon>Oceanospirillales</taxon>
        <taxon>Halomonadaceae</taxon>
        <taxon>Vreelandella</taxon>
    </lineage>
</organism>
<sequence length="314" mass="34316">MAGFVVAAAIALPLTVSKVDDAQAAGPVCFTVNGKCFCVDFFVTEITDMAWGKFQTLSAEFLEDFLNEQLDTQLVQLLGDILTPGDLLAWREYGLLVREYLNDYAVEEMGIPPEVVATASSMLEERPEVLAYLAEHEGDDADNKVLPMMRAIAYGLAAPESMMPYTPGTLNEANREVPVEDMVLAKSWADRMILVPPLPETIDADKVPDLSIDEIDRAYLETRMHVAGKIAQDGMLAPMVYEASAQGLREQAGQLISISNATSKSVADAQSGVVLSEALMAHSLIERLESNLRQERLLGALVAFKQEEVMESAR</sequence>
<evidence type="ECO:0000313" key="1">
    <source>
        <dbReference type="EMBL" id="RCV93733.1"/>
    </source>
</evidence>
<dbReference type="EMBL" id="QPIJ01000001">
    <property type="protein sequence ID" value="RCV93733.1"/>
    <property type="molecule type" value="Genomic_DNA"/>
</dbReference>
<proteinExistence type="predicted"/>
<accession>A0A368UDB9</accession>
<keyword evidence="2" id="KW-1185">Reference proteome</keyword>
<protein>
    <submittedName>
        <fullName evidence="1">Uncharacterized protein</fullName>
    </submittedName>
</protein>